<keyword evidence="8" id="KW-0106">Calcium</keyword>
<dbReference type="Gene3D" id="2.60.40.1180">
    <property type="entry name" value="Golgi alpha-mannosidase II"/>
    <property type="match status" value="1"/>
</dbReference>
<evidence type="ECO:0000256" key="3">
    <source>
        <dbReference type="ARBA" id="ARBA00022723"/>
    </source>
</evidence>
<feature type="active site" description="Nucleophile" evidence="7">
    <location>
        <position position="193"/>
    </location>
</feature>
<proteinExistence type="inferred from homology"/>
<organism evidence="10 11">
    <name type="scientific">Microseira wollei NIES-4236</name>
    <dbReference type="NCBI Taxonomy" id="2530354"/>
    <lineage>
        <taxon>Bacteria</taxon>
        <taxon>Bacillati</taxon>
        <taxon>Cyanobacteriota</taxon>
        <taxon>Cyanophyceae</taxon>
        <taxon>Oscillatoriophycideae</taxon>
        <taxon>Aerosakkonematales</taxon>
        <taxon>Aerosakkonemataceae</taxon>
        <taxon>Microseira</taxon>
    </lineage>
</organism>
<evidence type="ECO:0000256" key="8">
    <source>
        <dbReference type="PIRSR" id="PIRSR001021-2"/>
    </source>
</evidence>
<evidence type="ECO:0000256" key="1">
    <source>
        <dbReference type="ARBA" id="ARBA00001913"/>
    </source>
</evidence>
<evidence type="ECO:0000256" key="6">
    <source>
        <dbReference type="ARBA" id="ARBA00023295"/>
    </source>
</evidence>
<evidence type="ECO:0000256" key="2">
    <source>
        <dbReference type="ARBA" id="ARBA00008061"/>
    </source>
</evidence>
<keyword evidence="4" id="KW-0378">Hydrolase</keyword>
<dbReference type="GO" id="GO:0004553">
    <property type="term" value="F:hydrolase activity, hydrolyzing O-glycosyl compounds"/>
    <property type="evidence" value="ECO:0007669"/>
    <property type="project" value="InterPro"/>
</dbReference>
<evidence type="ECO:0000313" key="11">
    <source>
        <dbReference type="Proteomes" id="UP001050975"/>
    </source>
</evidence>
<evidence type="ECO:0000259" key="9">
    <source>
        <dbReference type="SMART" id="SM00642"/>
    </source>
</evidence>
<comment type="cofactor">
    <cofactor evidence="1">
        <name>Ca(2+)</name>
        <dbReference type="ChEBI" id="CHEBI:29108"/>
    </cofactor>
</comment>
<protein>
    <submittedName>
        <fullName evidence="10">Alpha-amylase</fullName>
    </submittedName>
</protein>
<feature type="binding site" evidence="8">
    <location>
        <position position="107"/>
    </location>
    <ligand>
        <name>Ca(2+)</name>
        <dbReference type="ChEBI" id="CHEBI:29108"/>
        <label>1</label>
    </ligand>
</feature>
<comment type="caution">
    <text evidence="10">The sequence shown here is derived from an EMBL/GenBank/DDBJ whole genome shotgun (WGS) entry which is preliminary data.</text>
</comment>
<dbReference type="InterPro" id="IPR013776">
    <property type="entry name" value="A-amylase_thermo"/>
</dbReference>
<sequence>MGVMMQAFYWDCPKVDNKEFTWWNYIQEKIPALAAAGFSSLWLPPAHKPANIDGASMGYDPYDYYDLGEYDQKGRVETWFGSKQALLDLINLAHSHNLTAIADMVINHNNGADEQKVNPIDGKSRWTEFKKVKSGKFLRDWKCFHPSSYETWDGATFGDMPDLCHRNPYVYIEIFNLAKWLLEEIGFDGFRYDFVKGYGTWVTKAIQEGRYTKNGQPFKPYGVAENWSSDREINDWLKDVNEWNDNPVDAFDFPLRYKLKDLCDKFGFSLRQLATDGTVVKGQPFSAVTFVDNHDFRGGDTPPIINDKLLAYSFILTHEGYPCVYWQDYYNLGLAKEGTPNGITALVKVHETLAAGSTNILWVDDNLYIMQRTGRDGKPGLVFVLNNRGDRWNGAWVSTQWHNVEFKPVAWWSRQQMDTPNNQRAYADGRAQFWAPPRGYVVYAPQV</sequence>
<dbReference type="CDD" id="cd11314">
    <property type="entry name" value="AmyAc_arch_bac_plant_AmyA"/>
    <property type="match status" value="1"/>
</dbReference>
<keyword evidence="3 8" id="KW-0479">Metal-binding</keyword>
<name>A0AAV3WJ44_9CYAN</name>
<dbReference type="SMART" id="SM00642">
    <property type="entry name" value="Aamy"/>
    <property type="match status" value="1"/>
</dbReference>
<keyword evidence="6" id="KW-0326">Glycosidase</keyword>
<dbReference type="InterPro" id="IPR017853">
    <property type="entry name" value="GH"/>
</dbReference>
<dbReference type="Proteomes" id="UP001050975">
    <property type="component" value="Unassembled WGS sequence"/>
</dbReference>
<dbReference type="GO" id="GO:0005975">
    <property type="term" value="P:carbohydrate metabolic process"/>
    <property type="evidence" value="ECO:0007669"/>
    <property type="project" value="InterPro"/>
</dbReference>
<dbReference type="EMBL" id="BLAY01000077">
    <property type="protein sequence ID" value="GET39894.1"/>
    <property type="molecule type" value="Genomic_DNA"/>
</dbReference>
<evidence type="ECO:0000313" key="10">
    <source>
        <dbReference type="EMBL" id="GET39894.1"/>
    </source>
</evidence>
<evidence type="ECO:0000256" key="7">
    <source>
        <dbReference type="PIRSR" id="PIRSR001021-1"/>
    </source>
</evidence>
<dbReference type="GO" id="GO:0005509">
    <property type="term" value="F:calcium ion binding"/>
    <property type="evidence" value="ECO:0007669"/>
    <property type="project" value="InterPro"/>
</dbReference>
<feature type="binding site" evidence="8">
    <location>
        <position position="162"/>
    </location>
    <ligand>
        <name>Ca(2+)</name>
        <dbReference type="ChEBI" id="CHEBI:29108"/>
        <label>1</label>
    </ligand>
</feature>
<feature type="binding site" evidence="8">
    <location>
        <position position="153"/>
    </location>
    <ligand>
        <name>Ca(2+)</name>
        <dbReference type="ChEBI" id="CHEBI:29108"/>
        <label>2</label>
    </ligand>
</feature>
<dbReference type="PANTHER" id="PTHR43447">
    <property type="entry name" value="ALPHA-AMYLASE"/>
    <property type="match status" value="1"/>
</dbReference>
<comment type="similarity">
    <text evidence="2">Belongs to the glycosyl hydrolase 13 family.</text>
</comment>
<evidence type="ECO:0000256" key="5">
    <source>
        <dbReference type="ARBA" id="ARBA00023277"/>
    </source>
</evidence>
<dbReference type="NCBIfam" id="NF006970">
    <property type="entry name" value="PRK09441.1-3"/>
    <property type="match status" value="1"/>
</dbReference>
<dbReference type="PIRSF" id="PIRSF001021">
    <property type="entry name" value="Alph-amls_thrmst"/>
    <property type="match status" value="1"/>
</dbReference>
<feature type="domain" description="Glycosyl hydrolase family 13 catalytic" evidence="9">
    <location>
        <begin position="2"/>
        <end position="350"/>
    </location>
</feature>
<dbReference type="SUPFAM" id="SSF51445">
    <property type="entry name" value="(Trans)glycosidases"/>
    <property type="match status" value="1"/>
</dbReference>
<accession>A0AAV3WJ44</accession>
<dbReference type="RefSeq" id="WP_264196671.1">
    <property type="nucleotide sequence ID" value="NZ_BLAY01000077.1"/>
</dbReference>
<gene>
    <name evidence="10" type="ORF">MiSe_46660</name>
</gene>
<reference evidence="10" key="1">
    <citation type="submission" date="2019-10" db="EMBL/GenBank/DDBJ databases">
        <title>Draft genome sequece of Microseira wollei NIES-4236.</title>
        <authorList>
            <person name="Yamaguchi H."/>
            <person name="Suzuki S."/>
            <person name="Kawachi M."/>
        </authorList>
    </citation>
    <scope>NUCLEOTIDE SEQUENCE</scope>
    <source>
        <strain evidence="10">NIES-4236</strain>
    </source>
</reference>
<dbReference type="Gene3D" id="3.20.20.80">
    <property type="entry name" value="Glycosidases"/>
    <property type="match status" value="1"/>
</dbReference>
<evidence type="ECO:0000256" key="4">
    <source>
        <dbReference type="ARBA" id="ARBA00022801"/>
    </source>
</evidence>
<dbReference type="InterPro" id="IPR006047">
    <property type="entry name" value="GH13_cat_dom"/>
</dbReference>
<dbReference type="AlphaFoldDB" id="A0AAV3WJ44"/>
<feature type="active site" description="Proton donor" evidence="7">
    <location>
        <position position="225"/>
    </location>
</feature>
<dbReference type="InterPro" id="IPR013780">
    <property type="entry name" value="Glyco_hydro_b"/>
</dbReference>
<keyword evidence="11" id="KW-1185">Reference proteome</keyword>
<dbReference type="Pfam" id="PF00128">
    <property type="entry name" value="Alpha-amylase"/>
    <property type="match status" value="1"/>
</dbReference>
<keyword evidence="5" id="KW-0119">Carbohydrate metabolism</keyword>